<evidence type="ECO:0000256" key="2">
    <source>
        <dbReference type="ARBA" id="ARBA00023157"/>
    </source>
</evidence>
<feature type="compositionally biased region" description="Polar residues" evidence="4">
    <location>
        <begin position="53"/>
        <end position="62"/>
    </location>
</feature>
<comment type="catalytic activity">
    <reaction evidence="3">
        <text>a 1,2-diacyl-sn-glycero-3-phosphate(in) = a 1,2-diacyl-sn-glycero-3-phosphate(out)</text>
        <dbReference type="Rhea" id="RHEA:36435"/>
        <dbReference type="ChEBI" id="CHEBI:58608"/>
    </reaction>
</comment>
<name>A0A9J7N5J5_BRAFL</name>
<protein>
    <submittedName>
        <fullName evidence="6">TP53-regulated inhibitor of apoptosis 1-like isoform X2</fullName>
    </submittedName>
</protein>
<dbReference type="AlphaFoldDB" id="A0A9J7N5J5"/>
<keyword evidence="2" id="KW-1015">Disulfide bond</keyword>
<organism evidence="5 6">
    <name type="scientific">Branchiostoma floridae</name>
    <name type="common">Florida lancelet</name>
    <name type="synonym">Amphioxus</name>
    <dbReference type="NCBI Taxonomy" id="7739"/>
    <lineage>
        <taxon>Eukaryota</taxon>
        <taxon>Metazoa</taxon>
        <taxon>Chordata</taxon>
        <taxon>Cephalochordata</taxon>
        <taxon>Leptocardii</taxon>
        <taxon>Amphioxiformes</taxon>
        <taxon>Branchiostomatidae</taxon>
        <taxon>Branchiostoma</taxon>
    </lineage>
</organism>
<dbReference type="PANTHER" id="PTHR46403">
    <property type="entry name" value="TP53-REGULATED INHIBITOR OF APOPTOSIS 1"/>
    <property type="match status" value="1"/>
</dbReference>
<evidence type="ECO:0000256" key="1">
    <source>
        <dbReference type="ARBA" id="ARBA00006196"/>
    </source>
</evidence>
<dbReference type="Proteomes" id="UP000001554">
    <property type="component" value="Chromosome 11"/>
</dbReference>
<dbReference type="PANTHER" id="PTHR46403:SF1">
    <property type="entry name" value="TP53-REGULATED INHIBITOR OF APOPTOSIS 1"/>
    <property type="match status" value="1"/>
</dbReference>
<dbReference type="GeneID" id="118425781"/>
<keyword evidence="5" id="KW-1185">Reference proteome</keyword>
<evidence type="ECO:0000256" key="3">
    <source>
        <dbReference type="ARBA" id="ARBA00023706"/>
    </source>
</evidence>
<dbReference type="RefSeq" id="XP_035690755.1">
    <property type="nucleotide sequence ID" value="XM_035834862.1"/>
</dbReference>
<comment type="similarity">
    <text evidence="1">Belongs to the TRIAP1/MDM35 family.</text>
</comment>
<evidence type="ECO:0000313" key="6">
    <source>
        <dbReference type="RefSeq" id="XP_035690755.1"/>
    </source>
</evidence>
<evidence type="ECO:0000313" key="5">
    <source>
        <dbReference type="Proteomes" id="UP000001554"/>
    </source>
</evidence>
<accession>A0A9J7N5J5</accession>
<reference evidence="5" key="1">
    <citation type="journal article" date="2020" name="Nat. Ecol. Evol.">
        <title>Deeply conserved synteny resolves early events in vertebrate evolution.</title>
        <authorList>
            <person name="Simakov O."/>
            <person name="Marletaz F."/>
            <person name="Yue J.X."/>
            <person name="O'Connell B."/>
            <person name="Jenkins J."/>
            <person name="Brandt A."/>
            <person name="Calef R."/>
            <person name="Tung C.H."/>
            <person name="Huang T.K."/>
            <person name="Schmutz J."/>
            <person name="Satoh N."/>
            <person name="Yu J.K."/>
            <person name="Putnam N.H."/>
            <person name="Green R.E."/>
            <person name="Rokhsar D.S."/>
        </authorList>
    </citation>
    <scope>NUCLEOTIDE SEQUENCE [LARGE SCALE GENOMIC DNA]</scope>
    <source>
        <strain evidence="5">S238N-H82</strain>
    </source>
</reference>
<reference evidence="6" key="2">
    <citation type="submission" date="2025-08" db="UniProtKB">
        <authorList>
            <consortium name="RefSeq"/>
        </authorList>
    </citation>
    <scope>IDENTIFICATION</scope>
    <source>
        <strain evidence="6">S238N-H82</strain>
        <tissue evidence="6">Testes</tissue>
    </source>
</reference>
<gene>
    <name evidence="6" type="primary">LOC118425781</name>
</gene>
<dbReference type="PROSITE" id="PS51808">
    <property type="entry name" value="CHCH"/>
    <property type="match status" value="1"/>
</dbReference>
<proteinExistence type="inferred from homology"/>
<feature type="region of interest" description="Disordered" evidence="4">
    <location>
        <begin position="53"/>
        <end position="88"/>
    </location>
</feature>
<dbReference type="Pfam" id="PF05254">
    <property type="entry name" value="UPF0203"/>
    <property type="match status" value="1"/>
</dbReference>
<dbReference type="InterPro" id="IPR007918">
    <property type="entry name" value="MDM35_apoptosis"/>
</dbReference>
<sequence>MNSVGSECNDMKRDYDQCFNKWFSEKFLKGDRADEACTPLFKKYQSCVKVSLTDSPAFPTSGSRRKESNEGKGHKRRGCGKNYSGYKQ</sequence>
<evidence type="ECO:0000256" key="4">
    <source>
        <dbReference type="SAM" id="MobiDB-lite"/>
    </source>
</evidence>